<keyword evidence="3" id="KW-0804">Transcription</keyword>
<dbReference type="GO" id="GO:0005634">
    <property type="term" value="C:nucleus"/>
    <property type="evidence" value="ECO:0007669"/>
    <property type="project" value="TreeGrafter"/>
</dbReference>
<proteinExistence type="predicted"/>
<dbReference type="InterPro" id="IPR036431">
    <property type="entry name" value="ARID_dom_sf"/>
</dbReference>
<dbReference type="PROSITE" id="PS51011">
    <property type="entry name" value="ARID"/>
    <property type="match status" value="1"/>
</dbReference>
<dbReference type="EnsemblPlants" id="EMT25864">
    <property type="protein sequence ID" value="EMT25864"/>
    <property type="gene ID" value="F775_22367"/>
</dbReference>
<reference evidence="5" key="1">
    <citation type="submission" date="2015-06" db="UniProtKB">
        <authorList>
            <consortium name="EnsemblPlants"/>
        </authorList>
    </citation>
    <scope>IDENTIFICATION</scope>
</reference>
<dbReference type="SUPFAM" id="SSF46774">
    <property type="entry name" value="ARID-like"/>
    <property type="match status" value="1"/>
</dbReference>
<dbReference type="PANTHER" id="PTHR15348:SF0">
    <property type="entry name" value="PROTEIN DEAD RINGER"/>
    <property type="match status" value="1"/>
</dbReference>
<dbReference type="InterPro" id="IPR008978">
    <property type="entry name" value="HSP20-like_chaperone"/>
</dbReference>
<dbReference type="ExpressionAtlas" id="M8BV86">
    <property type="expression patterns" value="baseline"/>
</dbReference>
<sequence>MSQVEGDDAPFIQVERKVEQTTDLPVDDSVGIEEGKSIKGRNGLGESVCLIDRVQILGNTKVLDVEGGGESGNGISLEDMNDQNHLQPAPVRKDEEESSLLKISSHSLMFDNAHSDEDSGTEEEQDNFMNELERFHKDNSMEFRPPKFYGEGLNYLKLWKKVKKLGGYKQVLLKYEMENNDTCRFKVIPSTSTKQNASGTEMSVKSVLGRVQRESATLAMQRCHSQRSPRNVSLKRKTVSTIEDDKDLQHRVDNIQSNSTIIDMGSRADWVKINVLISKYQYQVYALVPGLLREELQVLSDPIGRLIITGEPTQLDNPWGVTRFQKVIHFPSRIDPNTTLANLGQYGRLYVCGAFEKSSS</sequence>
<evidence type="ECO:0000256" key="2">
    <source>
        <dbReference type="ARBA" id="ARBA00023125"/>
    </source>
</evidence>
<dbReference type="PANTHER" id="PTHR15348">
    <property type="entry name" value="AT-RICH INTERACTIVE DOMAIN-CONTAINING PROTEIN ARID DOMAIN- CONTAINING PROTEIN DEAD RINGER PROTEIN B-CELL REGULATOR OF IGH TRANSCRIPTION BRIGHT"/>
    <property type="match status" value="1"/>
</dbReference>
<name>M8BV86_AEGTA</name>
<keyword evidence="1" id="KW-0805">Transcription regulation</keyword>
<evidence type="ECO:0000256" key="1">
    <source>
        <dbReference type="ARBA" id="ARBA00023015"/>
    </source>
</evidence>
<dbReference type="Pfam" id="PF01388">
    <property type="entry name" value="ARID"/>
    <property type="match status" value="1"/>
</dbReference>
<evidence type="ECO:0000313" key="5">
    <source>
        <dbReference type="EnsemblPlants" id="EMT25864"/>
    </source>
</evidence>
<accession>M8BV86</accession>
<dbReference type="AlphaFoldDB" id="M8BV86"/>
<dbReference type="InterPro" id="IPR001606">
    <property type="entry name" value="ARID_dom"/>
</dbReference>
<evidence type="ECO:0000256" key="3">
    <source>
        <dbReference type="ARBA" id="ARBA00023163"/>
    </source>
</evidence>
<dbReference type="SUPFAM" id="SSF49764">
    <property type="entry name" value="HSP20-like chaperones"/>
    <property type="match status" value="1"/>
</dbReference>
<protein>
    <submittedName>
        <fullName evidence="5">Uncharacterized protein</fullName>
    </submittedName>
</protein>
<dbReference type="InterPro" id="IPR045147">
    <property type="entry name" value="ARI3A/B/C"/>
</dbReference>
<organism evidence="5">
    <name type="scientific">Aegilops tauschii</name>
    <name type="common">Tausch's goatgrass</name>
    <name type="synonym">Aegilops squarrosa</name>
    <dbReference type="NCBI Taxonomy" id="37682"/>
    <lineage>
        <taxon>Eukaryota</taxon>
        <taxon>Viridiplantae</taxon>
        <taxon>Streptophyta</taxon>
        <taxon>Embryophyta</taxon>
        <taxon>Tracheophyta</taxon>
        <taxon>Spermatophyta</taxon>
        <taxon>Magnoliopsida</taxon>
        <taxon>Liliopsida</taxon>
        <taxon>Poales</taxon>
        <taxon>Poaceae</taxon>
        <taxon>BOP clade</taxon>
        <taxon>Pooideae</taxon>
        <taxon>Triticodae</taxon>
        <taxon>Triticeae</taxon>
        <taxon>Triticinae</taxon>
        <taxon>Aegilops</taxon>
    </lineage>
</organism>
<dbReference type="GO" id="GO:0003677">
    <property type="term" value="F:DNA binding"/>
    <property type="evidence" value="ECO:0007669"/>
    <property type="project" value="UniProtKB-KW"/>
</dbReference>
<dbReference type="GO" id="GO:0006357">
    <property type="term" value="P:regulation of transcription by RNA polymerase II"/>
    <property type="evidence" value="ECO:0007669"/>
    <property type="project" value="InterPro"/>
</dbReference>
<keyword evidence="4" id="KW-0539">Nucleus</keyword>
<dbReference type="CDD" id="cd00298">
    <property type="entry name" value="ACD_sHsps_p23-like"/>
    <property type="match status" value="1"/>
</dbReference>
<dbReference type="SMART" id="SM00501">
    <property type="entry name" value="BRIGHT"/>
    <property type="match status" value="1"/>
</dbReference>
<keyword evidence="2" id="KW-0238">DNA-binding</keyword>
<dbReference type="Gene3D" id="1.10.150.60">
    <property type="entry name" value="ARID DNA-binding domain"/>
    <property type="match status" value="1"/>
</dbReference>
<evidence type="ECO:0000256" key="4">
    <source>
        <dbReference type="ARBA" id="ARBA00023242"/>
    </source>
</evidence>